<protein>
    <recommendedName>
        <fullName evidence="2">acetyl-CoA C-acetyltransferase</fullName>
        <ecNumber evidence="2">2.3.1.9</ecNumber>
    </recommendedName>
</protein>
<evidence type="ECO:0000259" key="10">
    <source>
        <dbReference type="Pfam" id="PF02803"/>
    </source>
</evidence>
<evidence type="ECO:0000256" key="4">
    <source>
        <dbReference type="ARBA" id="ARBA00022723"/>
    </source>
</evidence>
<dbReference type="PROSITE" id="PS00098">
    <property type="entry name" value="THIOLASE_1"/>
    <property type="match status" value="1"/>
</dbReference>
<keyword evidence="5" id="KW-0630">Potassium</keyword>
<dbReference type="InterPro" id="IPR002155">
    <property type="entry name" value="Thiolase"/>
</dbReference>
<evidence type="ECO:0000256" key="8">
    <source>
        <dbReference type="RuleBase" id="RU003557"/>
    </source>
</evidence>
<evidence type="ECO:0000256" key="2">
    <source>
        <dbReference type="ARBA" id="ARBA00012705"/>
    </source>
</evidence>
<dbReference type="AlphaFoldDB" id="A0A167J6A0"/>
<evidence type="ECO:0000256" key="1">
    <source>
        <dbReference type="ARBA" id="ARBA00010982"/>
    </source>
</evidence>
<dbReference type="FunFam" id="3.40.47.10:FF:000007">
    <property type="entry name" value="acetyl-CoA acetyltransferase, mitochondrial"/>
    <property type="match status" value="1"/>
</dbReference>
<comment type="similarity">
    <text evidence="1 8">Belongs to the thiolase-like superfamily. Thiolase family.</text>
</comment>
<evidence type="ECO:0000256" key="7">
    <source>
        <dbReference type="PIRSR" id="PIRSR000429-1"/>
    </source>
</evidence>
<dbReference type="PIRSF" id="PIRSF000429">
    <property type="entry name" value="Ac-CoA_Ac_transf"/>
    <property type="match status" value="1"/>
</dbReference>
<dbReference type="InterPro" id="IPR020616">
    <property type="entry name" value="Thiolase_N"/>
</dbReference>
<evidence type="ECO:0000256" key="3">
    <source>
        <dbReference type="ARBA" id="ARBA00022679"/>
    </source>
</evidence>
<dbReference type="InterPro" id="IPR020615">
    <property type="entry name" value="Thiolase_acyl_enz_int_AS"/>
</dbReference>
<dbReference type="Pfam" id="PF02803">
    <property type="entry name" value="Thiolase_C"/>
    <property type="match status" value="1"/>
</dbReference>
<dbReference type="OrthoDB" id="5404651at2759"/>
<dbReference type="PANTHER" id="PTHR18919:SF156">
    <property type="entry name" value="ACETYL-COA ACETYLTRANSFERASE, MITOCHONDRIAL"/>
    <property type="match status" value="1"/>
</dbReference>
<dbReference type="Pfam" id="PF00108">
    <property type="entry name" value="Thiolase_N"/>
    <property type="match status" value="1"/>
</dbReference>
<gene>
    <name evidence="11" type="ORF">CALVIDRAFT_265610</name>
</gene>
<dbReference type="GO" id="GO:0006635">
    <property type="term" value="P:fatty acid beta-oxidation"/>
    <property type="evidence" value="ECO:0007669"/>
    <property type="project" value="TreeGrafter"/>
</dbReference>
<evidence type="ECO:0000256" key="5">
    <source>
        <dbReference type="ARBA" id="ARBA00022958"/>
    </source>
</evidence>
<feature type="active site" description="Proton acceptor" evidence="7">
    <location>
        <position position="402"/>
    </location>
</feature>
<feature type="active site" description="Proton acceptor" evidence="7">
    <location>
        <position position="374"/>
    </location>
</feature>
<keyword evidence="12" id="KW-1185">Reference proteome</keyword>
<dbReference type="InterPro" id="IPR016039">
    <property type="entry name" value="Thiolase-like"/>
</dbReference>
<dbReference type="GO" id="GO:0005739">
    <property type="term" value="C:mitochondrion"/>
    <property type="evidence" value="ECO:0007669"/>
    <property type="project" value="TreeGrafter"/>
</dbReference>
<keyword evidence="4" id="KW-0479">Metal-binding</keyword>
<feature type="domain" description="Thiolase C-terminal" evidence="10">
    <location>
        <begin position="295"/>
        <end position="405"/>
    </location>
</feature>
<name>A0A167J6A0_CALVF</name>
<proteinExistence type="inferred from homology"/>
<evidence type="ECO:0000313" key="12">
    <source>
        <dbReference type="Proteomes" id="UP000076738"/>
    </source>
</evidence>
<keyword evidence="6 8" id="KW-0012">Acyltransferase</keyword>
<accession>A0A167J6A0</accession>
<feature type="domain" description="Thiolase N-terminal" evidence="9">
    <location>
        <begin position="32"/>
        <end position="287"/>
    </location>
</feature>
<dbReference type="SUPFAM" id="SSF53901">
    <property type="entry name" value="Thiolase-like"/>
    <property type="match status" value="2"/>
</dbReference>
<dbReference type="Gene3D" id="3.40.47.10">
    <property type="match status" value="2"/>
</dbReference>
<keyword evidence="3 8" id="KW-0808">Transferase</keyword>
<dbReference type="GO" id="GO:0046872">
    <property type="term" value="F:metal ion binding"/>
    <property type="evidence" value="ECO:0007669"/>
    <property type="project" value="UniProtKB-KW"/>
</dbReference>
<dbReference type="CDD" id="cd00751">
    <property type="entry name" value="thiolase"/>
    <property type="match status" value="1"/>
</dbReference>
<evidence type="ECO:0000256" key="6">
    <source>
        <dbReference type="ARBA" id="ARBA00023315"/>
    </source>
</evidence>
<sequence length="422" mass="44386">MSAALLTPGLHAAKRRLARLASTMSFTTPNEVVIVSGARTPVGNFQGALKGFTAPQLGVVAVKKALENGHVSPDLIEEVYMGHVIQGNSGQSPARQVALGAGLKQTTEATTINKVCASGMKAITLAAQSIQLGHRSVMIAGGMESMSQAPYYLPRVNPAFGHVQMKDSLLVDGLWDVYNDFHMGMCAEKAAKDHQISREDQDGHAIQTYRRAEEGWKNGVFLEELAPVEIIDKKGNKTVVAEDEAYKVVKYDKIPGLKPVFDKNGTVTAANASALNDGASAVVLTSAAKAQELGLKPIAKIISYADAAIAPEDFPLAPTVALPLALAKAGLKKEDISLFEINEAFSVVIRACEKVLGLDPAKVNVNGGAVALGHAIGNSGCRIVVTLAHALKPGQYGAAAVCNGVSAPHFRLGSPCLTYVLF</sequence>
<dbReference type="NCBIfam" id="TIGR01930">
    <property type="entry name" value="AcCoA-C-Actrans"/>
    <property type="match status" value="1"/>
</dbReference>
<dbReference type="PANTHER" id="PTHR18919">
    <property type="entry name" value="ACETYL-COA C-ACYLTRANSFERASE"/>
    <property type="match status" value="1"/>
</dbReference>
<dbReference type="STRING" id="1330018.A0A167J6A0"/>
<evidence type="ECO:0000313" key="11">
    <source>
        <dbReference type="EMBL" id="KZO93283.1"/>
    </source>
</evidence>
<feature type="active site" description="Acyl-thioester intermediate" evidence="7">
    <location>
        <position position="116"/>
    </location>
</feature>
<dbReference type="InterPro" id="IPR020617">
    <property type="entry name" value="Thiolase_C"/>
</dbReference>
<reference evidence="11 12" key="1">
    <citation type="journal article" date="2016" name="Mol. Biol. Evol.">
        <title>Comparative Genomics of Early-Diverging Mushroom-Forming Fungi Provides Insights into the Origins of Lignocellulose Decay Capabilities.</title>
        <authorList>
            <person name="Nagy L.G."/>
            <person name="Riley R."/>
            <person name="Tritt A."/>
            <person name="Adam C."/>
            <person name="Daum C."/>
            <person name="Floudas D."/>
            <person name="Sun H."/>
            <person name="Yadav J.S."/>
            <person name="Pangilinan J."/>
            <person name="Larsson K.H."/>
            <person name="Matsuura K."/>
            <person name="Barry K."/>
            <person name="Labutti K."/>
            <person name="Kuo R."/>
            <person name="Ohm R.A."/>
            <person name="Bhattacharya S.S."/>
            <person name="Shirouzu T."/>
            <person name="Yoshinaga Y."/>
            <person name="Martin F.M."/>
            <person name="Grigoriev I.V."/>
            <person name="Hibbett D.S."/>
        </authorList>
    </citation>
    <scope>NUCLEOTIDE SEQUENCE [LARGE SCALE GENOMIC DNA]</scope>
    <source>
        <strain evidence="11 12">TUFC12733</strain>
    </source>
</reference>
<dbReference type="GO" id="GO:0003985">
    <property type="term" value="F:acetyl-CoA C-acetyltransferase activity"/>
    <property type="evidence" value="ECO:0007669"/>
    <property type="project" value="UniProtKB-EC"/>
</dbReference>
<dbReference type="EMBL" id="KV417303">
    <property type="protein sequence ID" value="KZO93283.1"/>
    <property type="molecule type" value="Genomic_DNA"/>
</dbReference>
<dbReference type="EC" id="2.3.1.9" evidence="2"/>
<evidence type="ECO:0000259" key="9">
    <source>
        <dbReference type="Pfam" id="PF00108"/>
    </source>
</evidence>
<dbReference type="Proteomes" id="UP000076738">
    <property type="component" value="Unassembled WGS sequence"/>
</dbReference>
<organism evidence="11 12">
    <name type="scientific">Calocera viscosa (strain TUFC12733)</name>
    <dbReference type="NCBI Taxonomy" id="1330018"/>
    <lineage>
        <taxon>Eukaryota</taxon>
        <taxon>Fungi</taxon>
        <taxon>Dikarya</taxon>
        <taxon>Basidiomycota</taxon>
        <taxon>Agaricomycotina</taxon>
        <taxon>Dacrymycetes</taxon>
        <taxon>Dacrymycetales</taxon>
        <taxon>Dacrymycetaceae</taxon>
        <taxon>Calocera</taxon>
    </lineage>
</organism>